<proteinExistence type="predicted"/>
<feature type="signal peptide" evidence="1">
    <location>
        <begin position="1"/>
        <end position="19"/>
    </location>
</feature>
<keyword evidence="3" id="KW-1185">Reference proteome</keyword>
<feature type="chain" id="PRO_5025643911" evidence="1">
    <location>
        <begin position="20"/>
        <end position="527"/>
    </location>
</feature>
<dbReference type="Proteomes" id="UP000799537">
    <property type="component" value="Unassembled WGS sequence"/>
</dbReference>
<dbReference type="AlphaFoldDB" id="A0A6A6CHR6"/>
<organism evidence="2 3">
    <name type="scientific">Zasmidium cellare ATCC 36951</name>
    <dbReference type="NCBI Taxonomy" id="1080233"/>
    <lineage>
        <taxon>Eukaryota</taxon>
        <taxon>Fungi</taxon>
        <taxon>Dikarya</taxon>
        <taxon>Ascomycota</taxon>
        <taxon>Pezizomycotina</taxon>
        <taxon>Dothideomycetes</taxon>
        <taxon>Dothideomycetidae</taxon>
        <taxon>Mycosphaerellales</taxon>
        <taxon>Mycosphaerellaceae</taxon>
        <taxon>Zasmidium</taxon>
    </lineage>
</organism>
<name>A0A6A6CHR6_ZASCE</name>
<evidence type="ECO:0000313" key="3">
    <source>
        <dbReference type="Proteomes" id="UP000799537"/>
    </source>
</evidence>
<dbReference type="RefSeq" id="XP_033666381.1">
    <property type="nucleotide sequence ID" value="XM_033813121.1"/>
</dbReference>
<sequence>MPSFKVTTAIALLATLTTAESLPSCTTTLTPDPQCCLGPPGHTATSYVDCEGCWLYTPYPTVCDLVRCAAPTGVQSDRTSTVTSCAASITPSIETHVRRQDGTITLDDPTATCTTTGTKTTPGCQDCGATAFPTTKTVGVDCGGCALQTVDFEVPESQSLPPETILLTLALPLPASPRRYWSSLGVVMMHSFDQVPGTCESVQSPCYQTPTANTDKLQSLKLAKLQRMRSIEMIAHSSGIRKHFVAAIDHARKHRAGVFHATLGTCFFTFSIFESGVVADGDFGHLLLDFLISFRGVALPFSLLRPLRLRLAAVSWNTETPRPLLHGQEYFSQQLVFLLLPRNLQQANKVPPNQSLKRRFALQIREIEIVPDVVEGWCWDRAGDVVFGEAPEGYGVFGGEVQVREGGVEGVVYAWWTICADLLSLMHTCLATTEKTKQHPFECLLFEKVKAMGLGRKSRPARTFHDATGSFRRHSAISMTVSQLMTDRHAMPSTSGSLECYAVHKLLCSLTASRWQSDSAAFWQSQK</sequence>
<accession>A0A6A6CHR6</accession>
<evidence type="ECO:0000313" key="2">
    <source>
        <dbReference type="EMBL" id="KAF2165492.1"/>
    </source>
</evidence>
<keyword evidence="1" id="KW-0732">Signal</keyword>
<protein>
    <submittedName>
        <fullName evidence="2">Uncharacterized protein</fullName>
    </submittedName>
</protein>
<dbReference type="GeneID" id="54566393"/>
<reference evidence="2" key="1">
    <citation type="journal article" date="2020" name="Stud. Mycol.">
        <title>101 Dothideomycetes genomes: a test case for predicting lifestyles and emergence of pathogens.</title>
        <authorList>
            <person name="Haridas S."/>
            <person name="Albert R."/>
            <person name="Binder M."/>
            <person name="Bloem J."/>
            <person name="Labutti K."/>
            <person name="Salamov A."/>
            <person name="Andreopoulos B."/>
            <person name="Baker S."/>
            <person name="Barry K."/>
            <person name="Bills G."/>
            <person name="Bluhm B."/>
            <person name="Cannon C."/>
            <person name="Castanera R."/>
            <person name="Culley D."/>
            <person name="Daum C."/>
            <person name="Ezra D."/>
            <person name="Gonzalez J."/>
            <person name="Henrissat B."/>
            <person name="Kuo A."/>
            <person name="Liang C."/>
            <person name="Lipzen A."/>
            <person name="Lutzoni F."/>
            <person name="Magnuson J."/>
            <person name="Mondo S."/>
            <person name="Nolan M."/>
            <person name="Ohm R."/>
            <person name="Pangilinan J."/>
            <person name="Park H.-J."/>
            <person name="Ramirez L."/>
            <person name="Alfaro M."/>
            <person name="Sun H."/>
            <person name="Tritt A."/>
            <person name="Yoshinaga Y."/>
            <person name="Zwiers L.-H."/>
            <person name="Turgeon B."/>
            <person name="Goodwin S."/>
            <person name="Spatafora J."/>
            <person name="Crous P."/>
            <person name="Grigoriev I."/>
        </authorList>
    </citation>
    <scope>NUCLEOTIDE SEQUENCE</scope>
    <source>
        <strain evidence="2">ATCC 36951</strain>
    </source>
</reference>
<dbReference type="EMBL" id="ML993600">
    <property type="protein sequence ID" value="KAF2165492.1"/>
    <property type="molecule type" value="Genomic_DNA"/>
</dbReference>
<dbReference type="OrthoDB" id="3777408at2759"/>
<evidence type="ECO:0000256" key="1">
    <source>
        <dbReference type="SAM" id="SignalP"/>
    </source>
</evidence>
<gene>
    <name evidence="2" type="ORF">M409DRAFT_55875</name>
</gene>